<accession>A0AAN6JVT8</accession>
<keyword evidence="2" id="KW-1185">Reference proteome</keyword>
<dbReference type="EMBL" id="JAUJLE010000821">
    <property type="protein sequence ID" value="KAK0950517.1"/>
    <property type="molecule type" value="Genomic_DNA"/>
</dbReference>
<evidence type="ECO:0000313" key="2">
    <source>
        <dbReference type="Proteomes" id="UP001175353"/>
    </source>
</evidence>
<protein>
    <recommendedName>
        <fullName evidence="3">Profilin</fullName>
    </recommendedName>
</protein>
<gene>
    <name evidence="1" type="ORF">LTR91_025609</name>
</gene>
<sequence>MWAQYTQREILKEVAANAIGLLDPSQNGEHAIGTQNLNGCCALVVMDKAVILAHIAPRAPGRIGESQSGLPWFEQMARQVILEVQKRPLLFSASTASWGVYAVDQRIGEVPLDHFKASAEVMFRTANITMRSTYYQVNSANPTLRSPPAGTLIVTLHRPPRLYLEDQEQTPTGSAGSSVAVASARNTTHNAVQQRPGHPGQTPITASYWRFENEKYYATQGSVVVREQAHPPINVPIWSSSYWMLTNGAKWWRRNTAGDWDEA</sequence>
<dbReference type="AlphaFoldDB" id="A0AAN6JVT8"/>
<organism evidence="1 2">
    <name type="scientific">Friedmanniomyces endolithicus</name>
    <dbReference type="NCBI Taxonomy" id="329885"/>
    <lineage>
        <taxon>Eukaryota</taxon>
        <taxon>Fungi</taxon>
        <taxon>Dikarya</taxon>
        <taxon>Ascomycota</taxon>
        <taxon>Pezizomycotina</taxon>
        <taxon>Dothideomycetes</taxon>
        <taxon>Dothideomycetidae</taxon>
        <taxon>Mycosphaerellales</taxon>
        <taxon>Teratosphaeriaceae</taxon>
        <taxon>Friedmanniomyces</taxon>
    </lineage>
</organism>
<dbReference type="Proteomes" id="UP001175353">
    <property type="component" value="Unassembled WGS sequence"/>
</dbReference>
<reference evidence="1" key="1">
    <citation type="submission" date="2023-06" db="EMBL/GenBank/DDBJ databases">
        <title>Black Yeasts Isolated from many extreme environments.</title>
        <authorList>
            <person name="Coleine C."/>
            <person name="Stajich J.E."/>
            <person name="Selbmann L."/>
        </authorList>
    </citation>
    <scope>NUCLEOTIDE SEQUENCE</scope>
    <source>
        <strain evidence="1">CCFEE 5200</strain>
    </source>
</reference>
<proteinExistence type="predicted"/>
<evidence type="ECO:0008006" key="3">
    <source>
        <dbReference type="Google" id="ProtNLM"/>
    </source>
</evidence>
<evidence type="ECO:0000313" key="1">
    <source>
        <dbReference type="EMBL" id="KAK0950517.1"/>
    </source>
</evidence>
<name>A0AAN6JVT8_9PEZI</name>
<comment type="caution">
    <text evidence="1">The sequence shown here is derived from an EMBL/GenBank/DDBJ whole genome shotgun (WGS) entry which is preliminary data.</text>
</comment>